<keyword evidence="5" id="KW-1185">Reference proteome</keyword>
<feature type="signal peptide" evidence="2">
    <location>
        <begin position="1"/>
        <end position="22"/>
    </location>
</feature>
<dbReference type="RefSeq" id="WP_127698685.1">
    <property type="nucleotide sequence ID" value="NZ_SACS01000007.1"/>
</dbReference>
<dbReference type="OrthoDB" id="9785707at2"/>
<dbReference type="SUPFAM" id="SSF102405">
    <property type="entry name" value="MCP/YpsA-like"/>
    <property type="match status" value="1"/>
</dbReference>
<comment type="similarity">
    <text evidence="1">Belongs to the DprA/Smf family.</text>
</comment>
<dbReference type="Pfam" id="PF02481">
    <property type="entry name" value="DNA_processg_A"/>
    <property type="match status" value="1"/>
</dbReference>
<dbReference type="Proteomes" id="UP000283077">
    <property type="component" value="Unassembled WGS sequence"/>
</dbReference>
<dbReference type="PANTHER" id="PTHR43022:SF1">
    <property type="entry name" value="PROTEIN SMF"/>
    <property type="match status" value="1"/>
</dbReference>
<feature type="chain" id="PRO_5019026744" evidence="2">
    <location>
        <begin position="23"/>
        <end position="351"/>
    </location>
</feature>
<comment type="caution">
    <text evidence="4">The sequence shown here is derived from an EMBL/GenBank/DDBJ whole genome shotgun (WGS) entry which is preliminary data.</text>
</comment>
<protein>
    <submittedName>
        <fullName evidence="4">DNA-processing protein DprA</fullName>
    </submittedName>
</protein>
<name>A0A437QZK2_9GAMM</name>
<dbReference type="Gene3D" id="3.40.50.450">
    <property type="match status" value="1"/>
</dbReference>
<organism evidence="4 5">
    <name type="scientific">Rheinheimera riviphila</name>
    <dbReference type="NCBI Taxonomy" id="1834037"/>
    <lineage>
        <taxon>Bacteria</taxon>
        <taxon>Pseudomonadati</taxon>
        <taxon>Pseudomonadota</taxon>
        <taxon>Gammaproteobacteria</taxon>
        <taxon>Chromatiales</taxon>
        <taxon>Chromatiaceae</taxon>
        <taxon>Rheinheimera</taxon>
    </lineage>
</organism>
<sequence>MNLSPMAQATVLLTCYFSAASAAIINSSDNVKPLSTAEWGRFALWLNQQGATPADLLRADVSVLLQGCQIAQLEASRILQLLKRGHSLALALEKWQRAGLWLVTRSDAEYPTRLKQRLKNASPPVLFGCGNKALLNAGGLAVVGSRNAVTDDLLFTQQVGAKAAAAGVAIVSGGARGVDEAAMLGAMHSSGAVVGVLADSLLKAATSAKWRQGLMNGTTVLISSVYPEAAFSAAHAMARNRYIYCLADSALVIHSSTKGGTFNGASENLQQAWVPLWVKPTHDIQAANACFVAKGGRWAEADINNLNIAALMVSQPVPAMVVGEPAVAGYNTASQLQADLFDTSHLNSELS</sequence>
<feature type="domain" description="Smf/DprA SLOG" evidence="3">
    <location>
        <begin position="102"/>
        <end position="272"/>
    </location>
</feature>
<dbReference type="GO" id="GO:0009294">
    <property type="term" value="P:DNA-mediated transformation"/>
    <property type="evidence" value="ECO:0007669"/>
    <property type="project" value="InterPro"/>
</dbReference>
<dbReference type="AlphaFoldDB" id="A0A437QZK2"/>
<proteinExistence type="inferred from homology"/>
<reference evidence="4 5" key="1">
    <citation type="submission" date="2019-01" db="EMBL/GenBank/DDBJ databases">
        <authorList>
            <person name="Chen W.-M."/>
        </authorList>
    </citation>
    <scope>NUCLEOTIDE SEQUENCE [LARGE SCALE GENOMIC DNA]</scope>
    <source>
        <strain evidence="4 5">KYPC3</strain>
    </source>
</reference>
<gene>
    <name evidence="4" type="ORF">EOE67_08585</name>
</gene>
<evidence type="ECO:0000256" key="2">
    <source>
        <dbReference type="SAM" id="SignalP"/>
    </source>
</evidence>
<evidence type="ECO:0000313" key="5">
    <source>
        <dbReference type="Proteomes" id="UP000283077"/>
    </source>
</evidence>
<accession>A0A437QZK2</accession>
<dbReference type="PANTHER" id="PTHR43022">
    <property type="entry name" value="PROTEIN SMF"/>
    <property type="match status" value="1"/>
</dbReference>
<dbReference type="InterPro" id="IPR003488">
    <property type="entry name" value="DprA"/>
</dbReference>
<evidence type="ECO:0000256" key="1">
    <source>
        <dbReference type="ARBA" id="ARBA00006525"/>
    </source>
</evidence>
<dbReference type="InterPro" id="IPR057666">
    <property type="entry name" value="DrpA_SLOG"/>
</dbReference>
<evidence type="ECO:0000259" key="3">
    <source>
        <dbReference type="Pfam" id="PF02481"/>
    </source>
</evidence>
<keyword evidence="2" id="KW-0732">Signal</keyword>
<dbReference type="EMBL" id="SACS01000007">
    <property type="protein sequence ID" value="RVU39955.1"/>
    <property type="molecule type" value="Genomic_DNA"/>
</dbReference>
<evidence type="ECO:0000313" key="4">
    <source>
        <dbReference type="EMBL" id="RVU39955.1"/>
    </source>
</evidence>